<evidence type="ECO:0000313" key="2">
    <source>
        <dbReference type="EMBL" id="KAK6758585.1"/>
    </source>
</evidence>
<proteinExistence type="predicted"/>
<gene>
    <name evidence="2" type="primary">Necator_chrV.g20840</name>
    <name evidence="2" type="ORF">RB195_016047</name>
</gene>
<organism evidence="2 3">
    <name type="scientific">Necator americanus</name>
    <name type="common">Human hookworm</name>
    <dbReference type="NCBI Taxonomy" id="51031"/>
    <lineage>
        <taxon>Eukaryota</taxon>
        <taxon>Metazoa</taxon>
        <taxon>Ecdysozoa</taxon>
        <taxon>Nematoda</taxon>
        <taxon>Chromadorea</taxon>
        <taxon>Rhabditida</taxon>
        <taxon>Rhabditina</taxon>
        <taxon>Rhabditomorpha</taxon>
        <taxon>Strongyloidea</taxon>
        <taxon>Ancylostomatidae</taxon>
        <taxon>Bunostominae</taxon>
        <taxon>Necator</taxon>
    </lineage>
</organism>
<protein>
    <submittedName>
        <fullName evidence="2">Uncharacterized protein</fullName>
    </submittedName>
</protein>
<name>A0ABR1E7B2_NECAM</name>
<dbReference type="Proteomes" id="UP001303046">
    <property type="component" value="Unassembled WGS sequence"/>
</dbReference>
<feature type="compositionally biased region" description="Gly residues" evidence="1">
    <location>
        <begin position="129"/>
        <end position="234"/>
    </location>
</feature>
<sequence>MYQDIVSLSPEEAYKRLREGNSGPKPSAEWLAKKKALRKAWLTSQPETTTTTATPTDHSLSSLYSEFLLWPRSWRYCGVHIQALGIDPKRFQSLSRGNTSRIEKKEMYLLLLIFILINFIDSAPQWPGGSQGGLGSRPGGGGFPGGGSWGGQGGPGPQIPGGQGGWGGAQRPGGSFPGQGGQGGQGGWGGQGGRPGMGGWGGQGGMSGAGGRPGMGGWGGQGGMTGGGGRPGWG</sequence>
<comment type="caution">
    <text evidence="2">The sequence shown here is derived from an EMBL/GenBank/DDBJ whole genome shotgun (WGS) entry which is preliminary data.</text>
</comment>
<evidence type="ECO:0000256" key="1">
    <source>
        <dbReference type="SAM" id="MobiDB-lite"/>
    </source>
</evidence>
<evidence type="ECO:0000313" key="3">
    <source>
        <dbReference type="Proteomes" id="UP001303046"/>
    </source>
</evidence>
<feature type="region of interest" description="Disordered" evidence="1">
    <location>
        <begin position="128"/>
        <end position="234"/>
    </location>
</feature>
<accession>A0ABR1E7B2</accession>
<dbReference type="EMBL" id="JAVFWL010000005">
    <property type="protein sequence ID" value="KAK6758585.1"/>
    <property type="molecule type" value="Genomic_DNA"/>
</dbReference>
<reference evidence="2 3" key="1">
    <citation type="submission" date="2023-08" db="EMBL/GenBank/DDBJ databases">
        <title>A Necator americanus chromosomal reference genome.</title>
        <authorList>
            <person name="Ilik V."/>
            <person name="Petrzelkova K.J."/>
            <person name="Pardy F."/>
            <person name="Fuh T."/>
            <person name="Niatou-Singa F.S."/>
            <person name="Gouil Q."/>
            <person name="Baker L."/>
            <person name="Ritchie M.E."/>
            <person name="Jex A.R."/>
            <person name="Gazzola D."/>
            <person name="Li H."/>
            <person name="Toshio Fujiwara R."/>
            <person name="Zhan B."/>
            <person name="Aroian R.V."/>
            <person name="Pafco B."/>
            <person name="Schwarz E.M."/>
        </authorList>
    </citation>
    <scope>NUCLEOTIDE SEQUENCE [LARGE SCALE GENOMIC DNA]</scope>
    <source>
        <strain evidence="2 3">Aroian</strain>
        <tissue evidence="2">Whole animal</tissue>
    </source>
</reference>
<keyword evidence="3" id="KW-1185">Reference proteome</keyword>